<feature type="region of interest" description="Disordered" evidence="1">
    <location>
        <begin position="1"/>
        <end position="87"/>
    </location>
</feature>
<feature type="compositionally biased region" description="Polar residues" evidence="1">
    <location>
        <begin position="39"/>
        <end position="49"/>
    </location>
</feature>
<reference evidence="2 3" key="1">
    <citation type="submission" date="2017-09" db="EMBL/GenBank/DDBJ databases">
        <title>WGS assembly of Aquilegia coerulea Goldsmith.</title>
        <authorList>
            <person name="Hodges S."/>
            <person name="Kramer E."/>
            <person name="Nordborg M."/>
            <person name="Tomkins J."/>
            <person name="Borevitz J."/>
            <person name="Derieg N."/>
            <person name="Yan J."/>
            <person name="Mihaltcheva S."/>
            <person name="Hayes R.D."/>
            <person name="Rokhsar D."/>
        </authorList>
    </citation>
    <scope>NUCLEOTIDE SEQUENCE [LARGE SCALE GENOMIC DNA]</scope>
    <source>
        <strain evidence="3">cv. Goldsmith</strain>
    </source>
</reference>
<dbReference type="PANTHER" id="PTHR37740">
    <property type="entry name" value="OS02G0193500 PROTEIN"/>
    <property type="match status" value="1"/>
</dbReference>
<keyword evidence="3" id="KW-1185">Reference proteome</keyword>
<name>A0A2G5EMH5_AQUCA</name>
<gene>
    <name evidence="2" type="ORF">AQUCO_00700970v1</name>
</gene>
<sequence length="151" mass="16962">MKDPRMMLSEEVSNPKSRKKKPANHVTPMFQLKGENLKGAQSTLPPSLKTSKKAVKRSLNPEASPPSLQQPERSTSDSLPDSSRDGDDYRALRRKYLMLEDESFVLGKELVEVEDEVKILEDEKLALLDQLVVLEGLVDPSEIQSHRPPTV</sequence>
<accession>A0A2G5EMH5</accession>
<dbReference type="Proteomes" id="UP000230069">
    <property type="component" value="Unassembled WGS sequence"/>
</dbReference>
<dbReference type="EMBL" id="KZ305024">
    <property type="protein sequence ID" value="PIA56967.1"/>
    <property type="molecule type" value="Genomic_DNA"/>
</dbReference>
<evidence type="ECO:0000256" key="1">
    <source>
        <dbReference type="SAM" id="MobiDB-lite"/>
    </source>
</evidence>
<dbReference type="FunCoup" id="A0A2G5EMH5">
    <property type="interactions" value="1466"/>
</dbReference>
<proteinExistence type="predicted"/>
<dbReference type="OrthoDB" id="1742859at2759"/>
<organism evidence="2 3">
    <name type="scientific">Aquilegia coerulea</name>
    <name type="common">Rocky mountain columbine</name>
    <dbReference type="NCBI Taxonomy" id="218851"/>
    <lineage>
        <taxon>Eukaryota</taxon>
        <taxon>Viridiplantae</taxon>
        <taxon>Streptophyta</taxon>
        <taxon>Embryophyta</taxon>
        <taxon>Tracheophyta</taxon>
        <taxon>Spermatophyta</taxon>
        <taxon>Magnoliopsida</taxon>
        <taxon>Ranunculales</taxon>
        <taxon>Ranunculaceae</taxon>
        <taxon>Thalictroideae</taxon>
        <taxon>Aquilegia</taxon>
    </lineage>
</organism>
<dbReference type="STRING" id="218851.A0A2G5EMH5"/>
<evidence type="ECO:0000313" key="2">
    <source>
        <dbReference type="EMBL" id="PIA56968.1"/>
    </source>
</evidence>
<dbReference type="EMBL" id="KZ305024">
    <property type="protein sequence ID" value="PIA56968.1"/>
    <property type="molecule type" value="Genomic_DNA"/>
</dbReference>
<evidence type="ECO:0000313" key="3">
    <source>
        <dbReference type="Proteomes" id="UP000230069"/>
    </source>
</evidence>
<feature type="compositionally biased region" description="Polar residues" evidence="1">
    <location>
        <begin position="66"/>
        <end position="81"/>
    </location>
</feature>
<dbReference type="AlphaFoldDB" id="A0A2G5EMH5"/>
<dbReference type="PANTHER" id="PTHR37740:SF1">
    <property type="entry name" value="OS02G0193500 PROTEIN"/>
    <property type="match status" value="1"/>
</dbReference>
<protein>
    <submittedName>
        <fullName evidence="2">Uncharacterized protein</fullName>
    </submittedName>
</protein>